<protein>
    <submittedName>
        <fullName evidence="3">Uncharacterized protein</fullName>
    </submittedName>
</protein>
<dbReference type="Gene3D" id="2.120.10.80">
    <property type="entry name" value="Kelch-type beta propeller"/>
    <property type="match status" value="1"/>
</dbReference>
<evidence type="ECO:0000313" key="3">
    <source>
        <dbReference type="EMBL" id="KAG5460637.1"/>
    </source>
</evidence>
<dbReference type="InterPro" id="IPR006652">
    <property type="entry name" value="Kelch_1"/>
</dbReference>
<comment type="caution">
    <text evidence="3">The sequence shown here is derived from an EMBL/GenBank/DDBJ whole genome shotgun (WGS) entry which is preliminary data.</text>
</comment>
<dbReference type="OrthoDB" id="45365at2759"/>
<dbReference type="PANTHER" id="PTHR46093">
    <property type="entry name" value="ACYL-COA-BINDING DOMAIN-CONTAINING PROTEIN 5"/>
    <property type="match status" value="1"/>
</dbReference>
<dbReference type="AlphaFoldDB" id="A0A8H7ZWW5"/>
<dbReference type="Proteomes" id="UP000673691">
    <property type="component" value="Unassembled WGS sequence"/>
</dbReference>
<keyword evidence="4" id="KW-1185">Reference proteome</keyword>
<reference evidence="3 4" key="1">
    <citation type="journal article" name="Sci. Rep.">
        <title>Genome-scale phylogenetic analyses confirm Olpidium as the closest living zoosporic fungus to the non-flagellated, terrestrial fungi.</title>
        <authorList>
            <person name="Chang Y."/>
            <person name="Rochon D."/>
            <person name="Sekimoto S."/>
            <person name="Wang Y."/>
            <person name="Chovatia M."/>
            <person name="Sandor L."/>
            <person name="Salamov A."/>
            <person name="Grigoriev I.V."/>
            <person name="Stajich J.E."/>
            <person name="Spatafora J.W."/>
        </authorList>
    </citation>
    <scope>NUCLEOTIDE SEQUENCE [LARGE SCALE GENOMIC DNA]</scope>
    <source>
        <strain evidence="3">S191</strain>
    </source>
</reference>
<dbReference type="SUPFAM" id="SSF117281">
    <property type="entry name" value="Kelch motif"/>
    <property type="match status" value="1"/>
</dbReference>
<evidence type="ECO:0000256" key="1">
    <source>
        <dbReference type="ARBA" id="ARBA00022441"/>
    </source>
</evidence>
<name>A0A8H7ZWW5_9FUNG</name>
<dbReference type="InterPro" id="IPR015915">
    <property type="entry name" value="Kelch-typ_b-propeller"/>
</dbReference>
<accession>A0A8H7ZWW5</accession>
<dbReference type="PANTHER" id="PTHR46093:SF18">
    <property type="entry name" value="FIBRONECTIN TYPE-III DOMAIN-CONTAINING PROTEIN"/>
    <property type="match status" value="1"/>
</dbReference>
<dbReference type="EMBL" id="JAEFCI010004916">
    <property type="protein sequence ID" value="KAG5460637.1"/>
    <property type="molecule type" value="Genomic_DNA"/>
</dbReference>
<evidence type="ECO:0000313" key="4">
    <source>
        <dbReference type="Proteomes" id="UP000673691"/>
    </source>
</evidence>
<organism evidence="3 4">
    <name type="scientific">Olpidium bornovanus</name>
    <dbReference type="NCBI Taxonomy" id="278681"/>
    <lineage>
        <taxon>Eukaryota</taxon>
        <taxon>Fungi</taxon>
        <taxon>Fungi incertae sedis</taxon>
        <taxon>Olpidiomycota</taxon>
        <taxon>Olpidiomycotina</taxon>
        <taxon>Olpidiomycetes</taxon>
        <taxon>Olpidiales</taxon>
        <taxon>Olpidiaceae</taxon>
        <taxon>Olpidium</taxon>
    </lineage>
</organism>
<keyword evidence="2" id="KW-0677">Repeat</keyword>
<evidence type="ECO:0000256" key="2">
    <source>
        <dbReference type="ARBA" id="ARBA00022737"/>
    </source>
</evidence>
<gene>
    <name evidence="3" type="ORF">BJ554DRAFT_7287</name>
</gene>
<dbReference type="Pfam" id="PF01344">
    <property type="entry name" value="Kelch_1"/>
    <property type="match status" value="1"/>
</dbReference>
<keyword evidence="1" id="KW-0880">Kelch repeat</keyword>
<sequence length="105" mass="11948">MKCGVQLFADNVLRFDWFSAGSWDIRAGRNQWRKPVLIGNLPVGRTRHTASVVGTRMYIFGGLTENYYLNDMVILDTANCMLPTTRFSVRCSIAKSSMGIPYRHQ</sequence>
<proteinExistence type="predicted"/>